<dbReference type="GO" id="GO:0005886">
    <property type="term" value="C:plasma membrane"/>
    <property type="evidence" value="ECO:0007669"/>
    <property type="project" value="UniProtKB-SubCell"/>
</dbReference>
<keyword evidence="5 8" id="KW-1133">Transmembrane helix</keyword>
<evidence type="ECO:0000256" key="2">
    <source>
        <dbReference type="ARBA" id="ARBA00005811"/>
    </source>
</evidence>
<keyword evidence="10" id="KW-1185">Reference proteome</keyword>
<keyword evidence="6 8" id="KW-0472">Membrane</keyword>
<comment type="similarity">
    <text evidence="2 7">Belongs to the ExbD/TolR family.</text>
</comment>
<accession>A0A1L3IA79</accession>
<evidence type="ECO:0000313" key="9">
    <source>
        <dbReference type="EMBL" id="APG49070.1"/>
    </source>
</evidence>
<organism evidence="9 10">
    <name type="scientific">Phaeobacter porticola</name>
    <dbReference type="NCBI Taxonomy" id="1844006"/>
    <lineage>
        <taxon>Bacteria</taxon>
        <taxon>Pseudomonadati</taxon>
        <taxon>Pseudomonadota</taxon>
        <taxon>Alphaproteobacteria</taxon>
        <taxon>Rhodobacterales</taxon>
        <taxon>Roseobacteraceae</taxon>
        <taxon>Phaeobacter</taxon>
    </lineage>
</organism>
<evidence type="ECO:0000256" key="3">
    <source>
        <dbReference type="ARBA" id="ARBA00022475"/>
    </source>
</evidence>
<evidence type="ECO:0000256" key="6">
    <source>
        <dbReference type="ARBA" id="ARBA00023136"/>
    </source>
</evidence>
<evidence type="ECO:0000256" key="7">
    <source>
        <dbReference type="RuleBase" id="RU003879"/>
    </source>
</evidence>
<keyword evidence="7" id="KW-0653">Protein transport</keyword>
<dbReference type="InterPro" id="IPR003400">
    <property type="entry name" value="ExbD"/>
</dbReference>
<dbReference type="Pfam" id="PF02472">
    <property type="entry name" value="ExbD"/>
    <property type="match status" value="1"/>
</dbReference>
<evidence type="ECO:0000256" key="1">
    <source>
        <dbReference type="ARBA" id="ARBA00004162"/>
    </source>
</evidence>
<dbReference type="Proteomes" id="UP000183859">
    <property type="component" value="Plasmid pP97_a"/>
</dbReference>
<protein>
    <submittedName>
        <fullName evidence="9">Outer membrane transport energization protein ExbD</fullName>
    </submittedName>
</protein>
<dbReference type="KEGG" id="php:PhaeoP97_03720"/>
<dbReference type="PANTHER" id="PTHR30558">
    <property type="entry name" value="EXBD MEMBRANE COMPONENT OF PMF-DRIVEN MACROMOLECULE IMPORT SYSTEM"/>
    <property type="match status" value="1"/>
</dbReference>
<dbReference type="PANTHER" id="PTHR30558:SF3">
    <property type="entry name" value="BIOPOLYMER TRANSPORT PROTEIN EXBD-RELATED"/>
    <property type="match status" value="1"/>
</dbReference>
<proteinExistence type="inferred from homology"/>
<keyword evidence="3" id="KW-1003">Cell membrane</keyword>
<dbReference type="RefSeq" id="WP_072506679.1">
    <property type="nucleotide sequence ID" value="NZ_CP016365.1"/>
</dbReference>
<reference evidence="10" key="1">
    <citation type="submission" date="2016-07" db="EMBL/GenBank/DDBJ databases">
        <title>Phaeobacter portensis sp. nov., a tropodithietic acid producing bacterium isolated from a German harbor.</title>
        <authorList>
            <person name="Freese H.M."/>
            <person name="Bunk B."/>
            <person name="Breider S."/>
            <person name="Brinkhoff T."/>
        </authorList>
    </citation>
    <scope>NUCLEOTIDE SEQUENCE [LARGE SCALE GENOMIC DNA]</scope>
    <source>
        <strain evidence="10">P97</strain>
        <plasmid evidence="10">pp97_a</plasmid>
    </source>
</reference>
<dbReference type="GO" id="GO:0015031">
    <property type="term" value="P:protein transport"/>
    <property type="evidence" value="ECO:0007669"/>
    <property type="project" value="UniProtKB-KW"/>
</dbReference>
<gene>
    <name evidence="9" type="ORF">PhaeoP97_03720</name>
</gene>
<evidence type="ECO:0000256" key="8">
    <source>
        <dbReference type="SAM" id="Phobius"/>
    </source>
</evidence>
<evidence type="ECO:0000256" key="5">
    <source>
        <dbReference type="ARBA" id="ARBA00022989"/>
    </source>
</evidence>
<keyword evidence="7" id="KW-0813">Transport</keyword>
<sequence length="127" mass="13751">MPVNVKGPPRKRLSLTSLIDVIFLLLLFFMLTSTFSKFGEIELTSAAEGAGGDDRQMLFLQLSSKEITLNGQPVELSRLGELISLQPQDGRGHLALVSSSAEATSQQLIDLLSALRHVEGLQAMVLS</sequence>
<dbReference type="EMBL" id="CP016365">
    <property type="protein sequence ID" value="APG49070.1"/>
    <property type="molecule type" value="Genomic_DNA"/>
</dbReference>
<keyword evidence="9" id="KW-0614">Plasmid</keyword>
<dbReference type="AlphaFoldDB" id="A0A1L3IA79"/>
<evidence type="ECO:0000256" key="4">
    <source>
        <dbReference type="ARBA" id="ARBA00022692"/>
    </source>
</evidence>
<keyword evidence="4 7" id="KW-0812">Transmembrane</keyword>
<geneLocation type="plasmid" evidence="10">
    <name>pp97_a</name>
</geneLocation>
<comment type="subcellular location">
    <subcellularLocation>
        <location evidence="1">Cell membrane</location>
        <topology evidence="1">Single-pass membrane protein</topology>
    </subcellularLocation>
    <subcellularLocation>
        <location evidence="7">Cell membrane</location>
        <topology evidence="7">Single-pass type II membrane protein</topology>
    </subcellularLocation>
</comment>
<evidence type="ECO:0000313" key="10">
    <source>
        <dbReference type="Proteomes" id="UP000183859"/>
    </source>
</evidence>
<feature type="transmembrane region" description="Helical" evidence="8">
    <location>
        <begin position="12"/>
        <end position="31"/>
    </location>
</feature>
<name>A0A1L3IA79_9RHOB</name>
<dbReference type="GO" id="GO:0022857">
    <property type="term" value="F:transmembrane transporter activity"/>
    <property type="evidence" value="ECO:0007669"/>
    <property type="project" value="InterPro"/>
</dbReference>